<dbReference type="InterPro" id="IPR001810">
    <property type="entry name" value="F-box_dom"/>
</dbReference>
<organism evidence="3 4">
    <name type="scientific">Eucalyptus globulus</name>
    <name type="common">Tasmanian blue gum</name>
    <dbReference type="NCBI Taxonomy" id="34317"/>
    <lineage>
        <taxon>Eukaryota</taxon>
        <taxon>Viridiplantae</taxon>
        <taxon>Streptophyta</taxon>
        <taxon>Embryophyta</taxon>
        <taxon>Tracheophyta</taxon>
        <taxon>Spermatophyta</taxon>
        <taxon>Magnoliopsida</taxon>
        <taxon>eudicotyledons</taxon>
        <taxon>Gunneridae</taxon>
        <taxon>Pentapetalae</taxon>
        <taxon>rosids</taxon>
        <taxon>malvids</taxon>
        <taxon>Myrtales</taxon>
        <taxon>Myrtaceae</taxon>
        <taxon>Myrtoideae</taxon>
        <taxon>Eucalypteae</taxon>
        <taxon>Eucalyptus</taxon>
    </lineage>
</organism>
<dbReference type="SMART" id="SM00579">
    <property type="entry name" value="FBD"/>
    <property type="match status" value="1"/>
</dbReference>
<accession>A0ABD3KSG7</accession>
<dbReference type="InterPro" id="IPR053781">
    <property type="entry name" value="F-box_AtFBL13-like"/>
</dbReference>
<gene>
    <name evidence="3" type="ORF">ACJRO7_021415</name>
</gene>
<feature type="region of interest" description="Disordered" evidence="1">
    <location>
        <begin position="1"/>
        <end position="29"/>
    </location>
</feature>
<dbReference type="InterPro" id="IPR006566">
    <property type="entry name" value="FBD"/>
</dbReference>
<dbReference type="Pfam" id="PF24758">
    <property type="entry name" value="LRR_At5g56370"/>
    <property type="match status" value="1"/>
</dbReference>
<evidence type="ECO:0000256" key="1">
    <source>
        <dbReference type="SAM" id="MobiDB-lite"/>
    </source>
</evidence>
<dbReference type="PANTHER" id="PTHR31900">
    <property type="entry name" value="F-BOX/RNI SUPERFAMILY PROTEIN-RELATED"/>
    <property type="match status" value="1"/>
</dbReference>
<comment type="caution">
    <text evidence="3">The sequence shown here is derived from an EMBL/GenBank/DDBJ whole genome shotgun (WGS) entry which is preliminary data.</text>
</comment>
<dbReference type="EMBL" id="JBJKBG010000005">
    <property type="protein sequence ID" value="KAL3740126.1"/>
    <property type="molecule type" value="Genomic_DNA"/>
</dbReference>
<evidence type="ECO:0000313" key="3">
    <source>
        <dbReference type="EMBL" id="KAL3740126.1"/>
    </source>
</evidence>
<dbReference type="InterPro" id="IPR050232">
    <property type="entry name" value="FBL13/AtMIF1-like"/>
</dbReference>
<dbReference type="InterPro" id="IPR032675">
    <property type="entry name" value="LRR_dom_sf"/>
</dbReference>
<keyword evidence="4" id="KW-1185">Reference proteome</keyword>
<dbReference type="InterPro" id="IPR055411">
    <property type="entry name" value="LRR_FXL15/At3g58940/PEG3-like"/>
</dbReference>
<dbReference type="PANTHER" id="PTHR31900:SF30">
    <property type="entry name" value="SUPERFAMILY PROTEIN, PUTATIVE-RELATED"/>
    <property type="match status" value="1"/>
</dbReference>
<dbReference type="Proteomes" id="UP001634007">
    <property type="component" value="Unassembled WGS sequence"/>
</dbReference>
<dbReference type="AlphaFoldDB" id="A0ABD3KSG7"/>
<evidence type="ECO:0000313" key="4">
    <source>
        <dbReference type="Proteomes" id="UP001634007"/>
    </source>
</evidence>
<sequence length="492" mass="55797">MAESSKHRRILLSPESSRDRPPPPSSPRDLISALPDHAIRDIFSHLPTEDVVRTSVLSKRWQYRWRTVTTNLVFNRVRPHHRRTRQCIVDSVLSQHTSTSALKKFHVNGFCYDEADSPKLEEWLRFAEQRHVEDLRLELDTSLQSTYILPQFLFCLSSLVRLQVSRCCFSLGATSINWPHLKVLSMSNINLSDDILASILSGNPILESLDLGWCVGLNNVIIDSTSVKHLFLSITNFFNLRRIRAPHLLRLRIAGTCSCSEGAEHMSLEDISSLVEADLNFELLPRVHGDNRMAYDLLKEFLEKLARVPTITIGDWCLQILSLLEMGGVPPRLLKCQNLILQGLSSQQDLLSIGYMLRSSQCLEKLVIQPIDVPLSKFQLGEESNEDFNLDEEVFLCSRKGNFGCLSKHLKRVEIICFGACGSGSKHLLALIKFLLGYGLVLEKLIIKVKLPTRVHELPATVLSQLLDLSTDVLSFRRASENAKVIFYYPLE</sequence>
<dbReference type="PROSITE" id="PS50181">
    <property type="entry name" value="FBOX"/>
    <property type="match status" value="1"/>
</dbReference>
<dbReference type="SUPFAM" id="SSF52047">
    <property type="entry name" value="RNI-like"/>
    <property type="match status" value="1"/>
</dbReference>
<dbReference type="InterPro" id="IPR036047">
    <property type="entry name" value="F-box-like_dom_sf"/>
</dbReference>
<reference evidence="3 4" key="1">
    <citation type="submission" date="2024-11" db="EMBL/GenBank/DDBJ databases">
        <title>Chromosome-level genome assembly of Eucalyptus globulus Labill. provides insights into its genome evolution.</title>
        <authorList>
            <person name="Li X."/>
        </authorList>
    </citation>
    <scope>NUCLEOTIDE SEQUENCE [LARGE SCALE GENOMIC DNA]</scope>
    <source>
        <strain evidence="3">CL2024</strain>
        <tissue evidence="3">Fresh tender leaves</tissue>
    </source>
</reference>
<dbReference type="Gene3D" id="1.20.1280.50">
    <property type="match status" value="1"/>
</dbReference>
<dbReference type="Pfam" id="PF00646">
    <property type="entry name" value="F-box"/>
    <property type="match status" value="1"/>
</dbReference>
<dbReference type="Gene3D" id="3.80.10.10">
    <property type="entry name" value="Ribonuclease Inhibitor"/>
    <property type="match status" value="1"/>
</dbReference>
<evidence type="ECO:0000259" key="2">
    <source>
        <dbReference type="PROSITE" id="PS50181"/>
    </source>
</evidence>
<dbReference type="SUPFAM" id="SSF81383">
    <property type="entry name" value="F-box domain"/>
    <property type="match status" value="1"/>
</dbReference>
<feature type="domain" description="F-box" evidence="2">
    <location>
        <begin position="28"/>
        <end position="77"/>
    </location>
</feature>
<dbReference type="CDD" id="cd22160">
    <property type="entry name" value="F-box_AtFBL13-like"/>
    <property type="match status" value="1"/>
</dbReference>
<feature type="compositionally biased region" description="Basic residues" evidence="1">
    <location>
        <begin position="1"/>
        <end position="10"/>
    </location>
</feature>
<protein>
    <recommendedName>
        <fullName evidence="2">F-box domain-containing protein</fullName>
    </recommendedName>
</protein>
<proteinExistence type="predicted"/>
<name>A0ABD3KSG7_EUCGL</name>